<dbReference type="Gene3D" id="3.40.50.1460">
    <property type="match status" value="1"/>
</dbReference>
<dbReference type="Gene3D" id="3.40.50.10390">
    <property type="entry name" value="Gingipain r, domain 1"/>
    <property type="match status" value="1"/>
</dbReference>
<dbReference type="AlphaFoldDB" id="A0A0S7C6L2"/>
<dbReference type="SUPFAM" id="SSF52129">
    <property type="entry name" value="Caspase-like"/>
    <property type="match status" value="1"/>
</dbReference>
<dbReference type="Pfam" id="PF01364">
    <property type="entry name" value="Peptidase_C25"/>
    <property type="match status" value="1"/>
</dbReference>
<sequence length="1273" mass="141145">MKIKSPFLAFCFAALSLSLTGQVSVLKSLEWERPATLVRGTDSSVSAPSFKGAQFPFLPESNMPAYVNRFRLPEGHRLIEVQLSGEKFIPLTDSDRILLAGEELPKQLTPEVELMYENGRPWAMVTIVPFALEPSSGQIMKLSEFRLDFITASEPASEKNERSYAMNSVLASGDWYKIYINETGIYRLTYNDLKNLGINVNGLNPDMIRIFGNGGRMLPEGAGGSRIDDLAENAIKVVTASPGVFAQGDYILFYGQGTLAWNMNPFSARMEHLKHPYADEACYFVTIGPVAGKRIAVDPGPVEEPNFYSVEYTDFRVHENDNLSLIKSGRKWFGEKLDYYTRTFSIPSFQFAEPVANETALVRYGLAGRSLAGQISFNILVNGEQVASSSLSKIVSDWDYVREVTTTTSFVPGSNKLDVQVRFNPVSSTDFGYIDFVSLNVRCRLKYPGGQLAFRDPKTVSAGRITSFTLDNAVEGLEIWDVTDPADVKFIQPVRVGNQYTFKRNTERLVEMIAHDNSTFNEVKLGEKVKNQNLHSTGNYDLIIVTHPDFNTDATRLAAAHNNKGEISAIVVPLPEIYNEFSSGIQDITAIRDFMKMLYDRGREAGFPKYLLLFGNASYDVKNRVAGNSIFIPTYQSDNSVHLVNSFLTDDYYGLLDEGEGALNAAGLLDIGIGRLPVRNAEQSKVVTDKILHYLENPASTHGDWRNVIVVPADDENRNTHLNQAEKLINSIDTLDPVYNVNKIYFDAYKKQSTPGGGRYPDVNREIVSRVEKGALLVNYVGHGGEVGWADERVLEISDINAWTNYERMGMFFTATCEFSRFDNPLHTSAGELVFLNPEGGAMSMITTTRLAFASSNSQLNLSFADTLFDVKSHEIPRLGDVLKYTKNTNGNSPNTRHLTLFGDPSMRLPIPQHRVVTTSITDAVTGNPADTLFANSLVTVSGEVRRVDGTFMDDFNGVLSVKVFDKPSKVNTLGQHPESFVVEFKAQKNIVYQGKASVKEGNFTFTFPVPRDIDYSIGNGKISLYASNGIEDAHGYSTDFKIGGSVAQNQTDLTGPAIRLFLNDTNFIDGGITSENPKLIAYLYDESGINTVGNGIGHDIVATIDGDSYDGIVLNDYYVSDLDSYQSGMINYQYFNLPDGEHTLTLKAWDVFNNSGQSSINFTVKRKIVLAVDEVVAYPNPSGADVWFRFGHNQFDGKFDVELNVYSSSGMLVRTIGPERVISEGYTAGNIHWDGRNDDGSPVRAGLYLCRLMIRDRNGYTSGNTVKVVMVR</sequence>
<accession>A0A0S7C6L2</accession>
<dbReference type="InterPro" id="IPR029031">
    <property type="entry name" value="Gingipain_N_sf"/>
</dbReference>
<dbReference type="OrthoDB" id="9809780at2"/>
<dbReference type="InterPro" id="IPR001769">
    <property type="entry name" value="Gingipain"/>
</dbReference>
<evidence type="ECO:0000256" key="1">
    <source>
        <dbReference type="ARBA" id="ARBA00022729"/>
    </source>
</evidence>
<dbReference type="InterPro" id="IPR029030">
    <property type="entry name" value="Caspase-like_dom_sf"/>
</dbReference>
<dbReference type="GO" id="GO:0006508">
    <property type="term" value="P:proteolysis"/>
    <property type="evidence" value="ECO:0007669"/>
    <property type="project" value="InterPro"/>
</dbReference>
<evidence type="ECO:0000313" key="5">
    <source>
        <dbReference type="Proteomes" id="UP000053091"/>
    </source>
</evidence>
<gene>
    <name evidence="4" type="ORF">TBC1_12824</name>
</gene>
<feature type="domain" description="Gingipain" evidence="3">
    <location>
        <begin position="543"/>
        <end position="909"/>
    </location>
</feature>
<dbReference type="NCBIfam" id="NF033707">
    <property type="entry name" value="T9SS_sortase"/>
    <property type="match status" value="1"/>
</dbReference>
<dbReference type="CDD" id="cd02258">
    <property type="entry name" value="Peptidase_C25_N"/>
    <property type="match status" value="1"/>
</dbReference>
<dbReference type="STRING" id="1678841.TBC1_12824"/>
<dbReference type="Gene3D" id="2.60.40.4070">
    <property type="match status" value="1"/>
</dbReference>
<dbReference type="EMBL" id="DF968183">
    <property type="protein sequence ID" value="GAP45008.1"/>
    <property type="molecule type" value="Genomic_DNA"/>
</dbReference>
<dbReference type="PATRIC" id="fig|1678841.3.peg.3581"/>
<evidence type="ECO:0000313" key="4">
    <source>
        <dbReference type="EMBL" id="GAP45008.1"/>
    </source>
</evidence>
<protein>
    <submittedName>
        <fullName evidence="4">Peptidase family C25</fullName>
    </submittedName>
</protein>
<keyword evidence="1 2" id="KW-0732">Signal</keyword>
<dbReference type="Proteomes" id="UP000053091">
    <property type="component" value="Unassembled WGS sequence"/>
</dbReference>
<proteinExistence type="predicted"/>
<dbReference type="RefSeq" id="WP_137305808.1">
    <property type="nucleotide sequence ID" value="NZ_DF968183.1"/>
</dbReference>
<reference evidence="4" key="1">
    <citation type="journal article" date="2015" name="Genome Announc.">
        <title>Draft Genome Sequence of Bacteroidales Strain TBC1, a Novel Isolate from a Methanogenic Wastewater Treatment System.</title>
        <authorList>
            <person name="Tourlousse D.M."/>
            <person name="Matsuura N."/>
            <person name="Sun L."/>
            <person name="Toyonaga M."/>
            <person name="Kuroda K."/>
            <person name="Ohashi A."/>
            <person name="Cruz R."/>
            <person name="Yamaguchi T."/>
            <person name="Sekiguchi Y."/>
        </authorList>
    </citation>
    <scope>NUCLEOTIDE SEQUENCE [LARGE SCALE GENOMIC DNA]</scope>
    <source>
        <strain evidence="4">TBC1</strain>
    </source>
</reference>
<evidence type="ECO:0000259" key="3">
    <source>
        <dbReference type="Pfam" id="PF01364"/>
    </source>
</evidence>
<name>A0A0S7C6L2_9BACT</name>
<feature type="signal peptide" evidence="2">
    <location>
        <begin position="1"/>
        <end position="23"/>
    </location>
</feature>
<keyword evidence="5" id="KW-1185">Reference proteome</keyword>
<dbReference type="GO" id="GO:0008234">
    <property type="term" value="F:cysteine-type peptidase activity"/>
    <property type="evidence" value="ECO:0007669"/>
    <property type="project" value="InterPro"/>
</dbReference>
<organism evidence="4">
    <name type="scientific">Lentimicrobium saccharophilum</name>
    <dbReference type="NCBI Taxonomy" id="1678841"/>
    <lineage>
        <taxon>Bacteria</taxon>
        <taxon>Pseudomonadati</taxon>
        <taxon>Bacteroidota</taxon>
        <taxon>Bacteroidia</taxon>
        <taxon>Bacteroidales</taxon>
        <taxon>Lentimicrobiaceae</taxon>
        <taxon>Lentimicrobium</taxon>
    </lineage>
</organism>
<evidence type="ECO:0000256" key="2">
    <source>
        <dbReference type="SAM" id="SignalP"/>
    </source>
</evidence>
<feature type="chain" id="PRO_5006633634" evidence="2">
    <location>
        <begin position="24"/>
        <end position="1273"/>
    </location>
</feature>